<protein>
    <submittedName>
        <fullName evidence="1">Uncharacterized protein</fullName>
    </submittedName>
</protein>
<dbReference type="EMBL" id="JAFNEN010000078">
    <property type="protein sequence ID" value="KAG8195785.1"/>
    <property type="molecule type" value="Genomic_DNA"/>
</dbReference>
<proteinExistence type="predicted"/>
<comment type="caution">
    <text evidence="1">The sequence shown here is derived from an EMBL/GenBank/DDBJ whole genome shotgun (WGS) entry which is preliminary data.</text>
</comment>
<accession>A0AAV6VID8</accession>
<reference evidence="1 2" key="1">
    <citation type="journal article" date="2022" name="Nat. Ecol. Evol.">
        <title>A masculinizing supergene underlies an exaggerated male reproductive morph in a spider.</title>
        <authorList>
            <person name="Hendrickx F."/>
            <person name="De Corte Z."/>
            <person name="Sonet G."/>
            <person name="Van Belleghem S.M."/>
            <person name="Kostlbacher S."/>
            <person name="Vangestel C."/>
        </authorList>
    </citation>
    <scope>NUCLEOTIDE SEQUENCE [LARGE SCALE GENOMIC DNA]</scope>
    <source>
        <strain evidence="1">W744_W776</strain>
    </source>
</reference>
<keyword evidence="2" id="KW-1185">Reference proteome</keyword>
<dbReference type="Proteomes" id="UP000827092">
    <property type="component" value="Unassembled WGS sequence"/>
</dbReference>
<evidence type="ECO:0000313" key="2">
    <source>
        <dbReference type="Proteomes" id="UP000827092"/>
    </source>
</evidence>
<evidence type="ECO:0000313" key="1">
    <source>
        <dbReference type="EMBL" id="KAG8195785.1"/>
    </source>
</evidence>
<organism evidence="1 2">
    <name type="scientific">Oedothorax gibbosus</name>
    <dbReference type="NCBI Taxonomy" id="931172"/>
    <lineage>
        <taxon>Eukaryota</taxon>
        <taxon>Metazoa</taxon>
        <taxon>Ecdysozoa</taxon>
        <taxon>Arthropoda</taxon>
        <taxon>Chelicerata</taxon>
        <taxon>Arachnida</taxon>
        <taxon>Araneae</taxon>
        <taxon>Araneomorphae</taxon>
        <taxon>Entelegynae</taxon>
        <taxon>Araneoidea</taxon>
        <taxon>Linyphiidae</taxon>
        <taxon>Erigoninae</taxon>
        <taxon>Oedothorax</taxon>
    </lineage>
</organism>
<name>A0AAV6VID8_9ARAC</name>
<sequence length="253" mass="29296">MDFGNYKHLDYKLKMIAAEFNSKLQFDFSKFIFLGLRGETTKGLEDVVKMAASRDGYEGHKIFSYREKTICHFYIQFRNATCAEKAIMYFRAMDNKFNADIVKNILLTWYMVEKVLDATDEWTTTYVDTTEKYEPSTPLSTKKVRYLLHAFGCNRVGGSLEGSPKYIQAYFPTMAEALAATIALGRWYHYKDLVRNQPGYRVRIVGKDKEARIMDYSGSPSHEAFEMDYFMPALELEGEAEVQKNTIFSQLMS</sequence>
<gene>
    <name evidence="1" type="ORF">JTE90_004791</name>
</gene>
<dbReference type="AlphaFoldDB" id="A0AAV6VID8"/>